<name>W3X8R2_PESFW</name>
<feature type="compositionally biased region" description="Polar residues" evidence="1">
    <location>
        <begin position="289"/>
        <end position="299"/>
    </location>
</feature>
<evidence type="ECO:0008006" key="4">
    <source>
        <dbReference type="Google" id="ProtNLM"/>
    </source>
</evidence>
<feature type="region of interest" description="Disordered" evidence="1">
    <location>
        <begin position="276"/>
        <end position="301"/>
    </location>
</feature>
<feature type="region of interest" description="Disordered" evidence="1">
    <location>
        <begin position="317"/>
        <end position="340"/>
    </location>
</feature>
<gene>
    <name evidence="2" type="ORF">PFICI_04290</name>
</gene>
<dbReference type="InParanoid" id="W3X8R2"/>
<feature type="compositionally biased region" description="Polar residues" evidence="1">
    <location>
        <begin position="427"/>
        <end position="440"/>
    </location>
</feature>
<dbReference type="OrthoDB" id="5243589at2759"/>
<accession>W3X8R2</accession>
<feature type="compositionally biased region" description="Polar residues" evidence="1">
    <location>
        <begin position="167"/>
        <end position="190"/>
    </location>
</feature>
<feature type="region of interest" description="Disordered" evidence="1">
    <location>
        <begin position="860"/>
        <end position="879"/>
    </location>
</feature>
<evidence type="ECO:0000313" key="3">
    <source>
        <dbReference type="Proteomes" id="UP000030651"/>
    </source>
</evidence>
<feature type="compositionally biased region" description="Low complexity" evidence="1">
    <location>
        <begin position="218"/>
        <end position="227"/>
    </location>
</feature>
<feature type="compositionally biased region" description="Basic and acidic residues" evidence="1">
    <location>
        <begin position="328"/>
        <end position="340"/>
    </location>
</feature>
<dbReference type="RefSeq" id="XP_007831062.1">
    <property type="nucleotide sequence ID" value="XM_007832871.1"/>
</dbReference>
<keyword evidence="3" id="KW-1185">Reference proteome</keyword>
<dbReference type="GeneID" id="19269303"/>
<dbReference type="Proteomes" id="UP000030651">
    <property type="component" value="Unassembled WGS sequence"/>
</dbReference>
<proteinExistence type="predicted"/>
<feature type="region of interest" description="Disordered" evidence="1">
    <location>
        <begin position="377"/>
        <end position="397"/>
    </location>
</feature>
<evidence type="ECO:0000313" key="2">
    <source>
        <dbReference type="EMBL" id="ETS82414.1"/>
    </source>
</evidence>
<dbReference type="eggNOG" id="ENOG502RJKD">
    <property type="taxonomic scope" value="Eukaryota"/>
</dbReference>
<dbReference type="EMBL" id="KI912111">
    <property type="protein sequence ID" value="ETS82414.1"/>
    <property type="molecule type" value="Genomic_DNA"/>
</dbReference>
<feature type="compositionally biased region" description="Pro residues" evidence="1">
    <location>
        <begin position="476"/>
        <end position="487"/>
    </location>
</feature>
<feature type="compositionally biased region" description="Polar residues" evidence="1">
    <location>
        <begin position="377"/>
        <end position="388"/>
    </location>
</feature>
<feature type="region of interest" description="Disordered" evidence="1">
    <location>
        <begin position="147"/>
        <end position="262"/>
    </location>
</feature>
<sequence>MAVEVEDLLVQPFRELIKRGNEAITNGEAARLENPELSQVMLRSARAVVREGERALQKVQPLLLDHLERHGDAFRDAIKNCDEVFESQRQLEDVLYDIDDYIEVDTFDATKFAQLQAASKAFALSLIDNIRRLRVGDALPSPAAFPPLPAIPRRRPSKVEPLIITSRPATRTGHYSTDQTVFTPQATSAPLVSHSRRALSTSIRSSPGEAHMLRRMSSKTSQKSQKSLAPSTSSSDSHYSQASFQWSGAGQSDTRGYNSQQPSDVEALGDEIQNLLSEPNSPKLRENRQTTSEVSTPWTSAWVHDQLSSPRDMLARETIPEDSPIGRFSEESTESARTKRYTVESDTLATDIVFPTPRISQASKTRRASMLSSVNNASSYGGLSTSAPTGDLRTSLPVQNSQETLVHGMEPYSPTKRSAGSLHGSHGSMSNVSHISHGSIGSENLPPEFFQRQIWRPNIPSDASVKDLSLEQPRSAPKPPVYRPPRVTPRVEDNENPKPVWYSREENCSIGPDSSLYQMKSFCEGALAFKNGRYQEATKTAMFIDSVVPTSAVFHDSMSDVALSLGTNQAISFGPRKTVTQCINCEYSHSAAEFRRDMAKDKRANATTEGVNYRLRFLYKSHLAAETKGSALYGCIFCAHLGYTSREGDATVFTTERQLFRHLSHHPQPLPQIPGLTVLYGYLGSNCTEAEDYDLHFPSPQFASPIIPEAPLLTRRPTAVALQPQLQKEGSRPLTDPDGRRDVLQFLAGARIVGVEFPDAWGGKWCTGWHDGVRGSFPAKLVQVEAPPKSDIRLPGTNNDGLVVVSRWKWEPRDVSAGWLIFDKNTTITNVSWLSYDSWCWSGMTKDGKVGFFPSSHIKPDSIRDPSGLYGSSLGNKKDPARRLFKMRHAKSSSSSGSS</sequence>
<feature type="region of interest" description="Disordered" evidence="1">
    <location>
        <begin position="409"/>
        <end position="440"/>
    </location>
</feature>
<protein>
    <recommendedName>
        <fullName evidence="4">SH3 domain-containing protein</fullName>
    </recommendedName>
</protein>
<dbReference type="HOGENOM" id="CLU_010107_0_0_1"/>
<reference evidence="3" key="1">
    <citation type="journal article" date="2015" name="BMC Genomics">
        <title>Genomic and transcriptomic analysis of the endophytic fungus Pestalotiopsis fici reveals its lifestyle and high potential for synthesis of natural products.</title>
        <authorList>
            <person name="Wang X."/>
            <person name="Zhang X."/>
            <person name="Liu L."/>
            <person name="Xiang M."/>
            <person name="Wang W."/>
            <person name="Sun X."/>
            <person name="Che Y."/>
            <person name="Guo L."/>
            <person name="Liu G."/>
            <person name="Guo L."/>
            <person name="Wang C."/>
            <person name="Yin W.B."/>
            <person name="Stadler M."/>
            <person name="Zhang X."/>
            <person name="Liu X."/>
        </authorList>
    </citation>
    <scope>NUCLEOTIDE SEQUENCE [LARGE SCALE GENOMIC DNA]</scope>
    <source>
        <strain evidence="3">W106-1 / CGMCC3.15140</strain>
    </source>
</reference>
<feature type="region of interest" description="Disordered" evidence="1">
    <location>
        <begin position="469"/>
        <end position="498"/>
    </location>
</feature>
<feature type="compositionally biased region" description="Polar residues" evidence="1">
    <location>
        <begin position="228"/>
        <end position="262"/>
    </location>
</feature>
<dbReference type="KEGG" id="pfy:PFICI_04290"/>
<dbReference type="InterPro" id="IPR036028">
    <property type="entry name" value="SH3-like_dom_sf"/>
</dbReference>
<dbReference type="OMA" id="CTGWHDG"/>
<dbReference type="AlphaFoldDB" id="W3X8R2"/>
<organism evidence="2 3">
    <name type="scientific">Pestalotiopsis fici (strain W106-1 / CGMCC3.15140)</name>
    <dbReference type="NCBI Taxonomy" id="1229662"/>
    <lineage>
        <taxon>Eukaryota</taxon>
        <taxon>Fungi</taxon>
        <taxon>Dikarya</taxon>
        <taxon>Ascomycota</taxon>
        <taxon>Pezizomycotina</taxon>
        <taxon>Sordariomycetes</taxon>
        <taxon>Xylariomycetidae</taxon>
        <taxon>Amphisphaeriales</taxon>
        <taxon>Sporocadaceae</taxon>
        <taxon>Pestalotiopsis</taxon>
    </lineage>
</organism>
<dbReference type="SUPFAM" id="SSF50044">
    <property type="entry name" value="SH3-domain"/>
    <property type="match status" value="1"/>
</dbReference>
<evidence type="ECO:0000256" key="1">
    <source>
        <dbReference type="SAM" id="MobiDB-lite"/>
    </source>
</evidence>